<dbReference type="VEuPathDB" id="AmoebaDB:FDP41_004413"/>
<feature type="region of interest" description="Disordered" evidence="2">
    <location>
        <begin position="45"/>
        <end position="69"/>
    </location>
</feature>
<dbReference type="OMA" id="NIYEMIN"/>
<feature type="compositionally biased region" description="Low complexity" evidence="2">
    <location>
        <begin position="12"/>
        <end position="29"/>
    </location>
</feature>
<feature type="coiled-coil region" evidence="1">
    <location>
        <begin position="370"/>
        <end position="440"/>
    </location>
</feature>
<protein>
    <submittedName>
        <fullName evidence="3">Uncharacterized protein</fullName>
    </submittedName>
</protein>
<evidence type="ECO:0000313" key="3">
    <source>
        <dbReference type="EMBL" id="KAF0976514.1"/>
    </source>
</evidence>
<feature type="coiled-coil region" evidence="1">
    <location>
        <begin position="739"/>
        <end position="804"/>
    </location>
</feature>
<dbReference type="AlphaFoldDB" id="A0A6A5BQU2"/>
<dbReference type="GeneID" id="68111631"/>
<feature type="coiled-coil region" evidence="1">
    <location>
        <begin position="245"/>
        <end position="327"/>
    </location>
</feature>
<feature type="coiled-coil region" evidence="1">
    <location>
        <begin position="607"/>
        <end position="698"/>
    </location>
</feature>
<gene>
    <name evidence="3" type="ORF">FDP41_004413</name>
</gene>
<dbReference type="OrthoDB" id="10348086at2759"/>
<reference evidence="3 4" key="1">
    <citation type="journal article" date="2019" name="Sci. Rep.">
        <title>Nanopore sequencing improves the draft genome of the human pathogenic amoeba Naegleria fowleri.</title>
        <authorList>
            <person name="Liechti N."/>
            <person name="Schurch N."/>
            <person name="Bruggmann R."/>
            <person name="Wittwer M."/>
        </authorList>
    </citation>
    <scope>NUCLEOTIDE SEQUENCE [LARGE SCALE GENOMIC DNA]</scope>
    <source>
        <strain evidence="3 4">ATCC 30894</strain>
    </source>
</reference>
<evidence type="ECO:0000313" key="4">
    <source>
        <dbReference type="Proteomes" id="UP000444721"/>
    </source>
</evidence>
<name>A0A6A5BQU2_NAEFO</name>
<feature type="compositionally biased region" description="Low complexity" evidence="2">
    <location>
        <begin position="989"/>
        <end position="1013"/>
    </location>
</feature>
<keyword evidence="1" id="KW-0175">Coiled coil</keyword>
<dbReference type="RefSeq" id="XP_044561227.1">
    <property type="nucleotide sequence ID" value="XM_044707825.1"/>
</dbReference>
<dbReference type="Proteomes" id="UP000444721">
    <property type="component" value="Unassembled WGS sequence"/>
</dbReference>
<feature type="compositionally biased region" description="Polar residues" evidence="2">
    <location>
        <begin position="924"/>
        <end position="981"/>
    </location>
</feature>
<evidence type="ECO:0000256" key="2">
    <source>
        <dbReference type="SAM" id="MobiDB-lite"/>
    </source>
</evidence>
<dbReference type="VEuPathDB" id="AmoebaDB:NF0031930"/>
<evidence type="ECO:0000256" key="1">
    <source>
        <dbReference type="SAM" id="Coils"/>
    </source>
</evidence>
<dbReference type="EMBL" id="VFQX01000037">
    <property type="protein sequence ID" value="KAF0976514.1"/>
    <property type="molecule type" value="Genomic_DNA"/>
</dbReference>
<feature type="region of interest" description="Disordered" evidence="2">
    <location>
        <begin position="907"/>
        <end position="1013"/>
    </location>
</feature>
<dbReference type="VEuPathDB" id="AmoebaDB:NfTy_083750"/>
<organism evidence="3 4">
    <name type="scientific">Naegleria fowleri</name>
    <name type="common">Brain eating amoeba</name>
    <dbReference type="NCBI Taxonomy" id="5763"/>
    <lineage>
        <taxon>Eukaryota</taxon>
        <taxon>Discoba</taxon>
        <taxon>Heterolobosea</taxon>
        <taxon>Tetramitia</taxon>
        <taxon>Eutetramitia</taxon>
        <taxon>Vahlkampfiidae</taxon>
        <taxon>Naegleria</taxon>
    </lineage>
</organism>
<accession>A0A6A5BQU2</accession>
<dbReference type="Gene3D" id="1.20.5.340">
    <property type="match status" value="1"/>
</dbReference>
<sequence length="1013" mass="117388">MEESSSSWAGLSFSKSPSSSSSTFSPSSVSGGGVRFSLANNLQNDHDIAPSPLNSSSEGRCFSSSNEQDKEHVKELPHFPLFSSTIKPVEDQHSAFSSFLFADTPIRGNDNTEALLKLTNHAEELKLELDMWRKAYRELQAKHTARLESIFKEQKQREEELREKYEEEKALSLKCVSKASYVILTDLKNLMYMLRHQSIENIYEMINNDLIEKDLETDQFVATYKEFKNVLSSVFKSLSHEKQTNKDHMIVINNLKKENERLEAALHGYEREKVLTLDSLRDSDDDSATQERIAMLEEKTKTLENIIKDLEDKSEKIKADKIELEKQVMAETRVRKNIESNVETMTKLKIDAESQVNYLRDQLQQREQIIKTKQMEIDRITDSLSQANDKLQSLENSLDKLKEKYGDENSYDYSELRQELEEVTKRLNHKTQENEDLIRSYEMRIAQMQMVIQESQKVIDLESKKTETITAHHTELIEAVDRLKVLLLESGVIIKNTRDHQSVVDKAVEFISVRNHHLSNITRDFELSKKRLEETENDKIIIKKELENVIENLQRKLSEDARAREEERLKFDSIVHTLEEQLQQKRDVSNEQAQIAAEQTKRMTRTIERLQIDLGEKDKQLQSANNQLRLLREENEFGLSARDERIRQLEETISKKEDDLAKMTVDLNKEVEHLKKKIKKLQGDNEALQIRVDTERANLAKEAQAATLQLEEAYASRLHDCEMKMDSMSSQLSSYAHQIKEQDDRILLLLKEKEELMKRDANTSVEKLLEEQIKQLQDHYESEKEKYRLQYEHMVKKYKNLKEKYFKQSLRQNELQNYLLKLKRKHKKKKEDADTVEEGQEDALAVATTSMDQQHSKFATTNISPMNSQIFGNNLYSSSSPVIQTEVPNRHQQYYDAHHISSQFEDSGYPKFIYQPPPPTQQQHSSPTVNENALPTTSFYQPISSVSITKKSPPNSNSTLSNHHSQPSSLSHTTNTSQNTAPKKKKKSTTTNTTSSHTTTSSRRPSSNPHTRR</sequence>
<feature type="coiled-coil region" evidence="1">
    <location>
        <begin position="518"/>
        <end position="570"/>
    </location>
</feature>
<feature type="compositionally biased region" description="Polar residues" evidence="2">
    <location>
        <begin position="52"/>
        <end position="66"/>
    </location>
</feature>
<feature type="coiled-coil region" evidence="1">
    <location>
        <begin position="115"/>
        <end position="171"/>
    </location>
</feature>
<feature type="region of interest" description="Disordered" evidence="2">
    <location>
        <begin position="1"/>
        <end position="31"/>
    </location>
</feature>
<proteinExistence type="predicted"/>
<comment type="caution">
    <text evidence="3">The sequence shown here is derived from an EMBL/GenBank/DDBJ whole genome shotgun (WGS) entry which is preliminary data.</text>
</comment>
<keyword evidence="4" id="KW-1185">Reference proteome</keyword>